<name>A0A9P6LWZ6_MORAP</name>
<dbReference type="OrthoDB" id="2445627at2759"/>
<dbReference type="AlphaFoldDB" id="A0A9P6LWZ6"/>
<comment type="caution">
    <text evidence="2">The sequence shown here is derived from an EMBL/GenBank/DDBJ whole genome shotgun (WGS) entry which is preliminary data.</text>
</comment>
<proteinExistence type="predicted"/>
<feature type="region of interest" description="Disordered" evidence="1">
    <location>
        <begin position="1"/>
        <end position="40"/>
    </location>
</feature>
<reference evidence="2" key="1">
    <citation type="journal article" date="2020" name="Fungal Divers.">
        <title>Resolving the Mortierellaceae phylogeny through synthesis of multi-gene phylogenetics and phylogenomics.</title>
        <authorList>
            <person name="Vandepol N."/>
            <person name="Liber J."/>
            <person name="Desiro A."/>
            <person name="Na H."/>
            <person name="Kennedy M."/>
            <person name="Barry K."/>
            <person name="Grigoriev I.V."/>
            <person name="Miller A.N."/>
            <person name="O'Donnell K."/>
            <person name="Stajich J.E."/>
            <person name="Bonito G."/>
        </authorList>
    </citation>
    <scope>NUCLEOTIDE SEQUENCE</scope>
    <source>
        <strain evidence="2">CK1249</strain>
    </source>
</reference>
<keyword evidence="3" id="KW-1185">Reference proteome</keyword>
<evidence type="ECO:0000313" key="2">
    <source>
        <dbReference type="EMBL" id="KAF9947372.1"/>
    </source>
</evidence>
<accession>A0A9P6LWZ6</accession>
<evidence type="ECO:0000256" key="1">
    <source>
        <dbReference type="SAM" id="MobiDB-lite"/>
    </source>
</evidence>
<organism evidence="2 3">
    <name type="scientific">Mortierella alpina</name>
    <name type="common">Oleaginous fungus</name>
    <name type="synonym">Mortierella renispora</name>
    <dbReference type="NCBI Taxonomy" id="64518"/>
    <lineage>
        <taxon>Eukaryota</taxon>
        <taxon>Fungi</taxon>
        <taxon>Fungi incertae sedis</taxon>
        <taxon>Mucoromycota</taxon>
        <taxon>Mortierellomycotina</taxon>
        <taxon>Mortierellomycetes</taxon>
        <taxon>Mortierellales</taxon>
        <taxon>Mortierellaceae</taxon>
        <taxon>Mortierella</taxon>
    </lineage>
</organism>
<dbReference type="Proteomes" id="UP000738359">
    <property type="component" value="Unassembled WGS sequence"/>
</dbReference>
<evidence type="ECO:0000313" key="3">
    <source>
        <dbReference type="Proteomes" id="UP000738359"/>
    </source>
</evidence>
<protein>
    <submittedName>
        <fullName evidence="2">Uncharacterized protein</fullName>
    </submittedName>
</protein>
<dbReference type="EMBL" id="JAAAHY010001679">
    <property type="protein sequence ID" value="KAF9947372.1"/>
    <property type="molecule type" value="Genomic_DNA"/>
</dbReference>
<feature type="compositionally biased region" description="Polar residues" evidence="1">
    <location>
        <begin position="1"/>
        <end position="15"/>
    </location>
</feature>
<sequence>MDSLGTTSKASNSPASVRDSALTDPQLQQGLKQLKKGDEYRDRGDFDKAKAKYEKAAKFCPIEAHDRLEILPLCKASMQSSASERSISVSLRARFHHVKEKVVKPVQKHPSSILPRQQSFFLRPSISTQSTQSTVASLDISDSQSTLMSMSTCMTTSTATSQSTMSASSTLASETVVNDLCSMSDVRSLTAAYKTADDGARGILLKKIYDTINEFRLHQVTLDTVQELVVLADIQDRDIFLHIVIEFLHVLKNKTLLSDIALQGLAVILDLFPDDIDMSSLQGSFADILAPLHDRLHNIRTVNNGLQLPQDFPD</sequence>
<gene>
    <name evidence="2" type="ORF">BGZ70_002707</name>
</gene>